<evidence type="ECO:0000313" key="3">
    <source>
        <dbReference type="Proteomes" id="UP000549765"/>
    </source>
</evidence>
<feature type="transmembrane region" description="Helical" evidence="1">
    <location>
        <begin position="6"/>
        <end position="24"/>
    </location>
</feature>
<evidence type="ECO:0000256" key="1">
    <source>
        <dbReference type="SAM" id="Phobius"/>
    </source>
</evidence>
<accession>A0A7X6N0P3</accession>
<name>A0A7X6N0P3_9LACO</name>
<evidence type="ECO:0000313" key="2">
    <source>
        <dbReference type="EMBL" id="NKZ23566.1"/>
    </source>
</evidence>
<dbReference type="Proteomes" id="UP000549765">
    <property type="component" value="Unassembled WGS sequence"/>
</dbReference>
<keyword evidence="3" id="KW-1185">Reference proteome</keyword>
<dbReference type="EMBL" id="JAAXPN010000001">
    <property type="protein sequence ID" value="NKZ23566.1"/>
    <property type="molecule type" value="Genomic_DNA"/>
</dbReference>
<dbReference type="RefSeq" id="WP_168721352.1">
    <property type="nucleotide sequence ID" value="NZ_JAAXPN010000001.1"/>
</dbReference>
<sequence length="90" mass="10142">MGNFIFIIFTIGCLLFQILTGYLGNKYLGMILPVILLVFIGYLIYIGAWTWRLGDILMPFIALSALTLIYQGGRALNPKNSYSNAKETHH</sequence>
<organism evidence="2 3">
    <name type="scientific">Periweissella fabalis</name>
    <dbReference type="NCBI Taxonomy" id="1070421"/>
    <lineage>
        <taxon>Bacteria</taxon>
        <taxon>Bacillati</taxon>
        <taxon>Bacillota</taxon>
        <taxon>Bacilli</taxon>
        <taxon>Lactobacillales</taxon>
        <taxon>Lactobacillaceae</taxon>
        <taxon>Periweissella</taxon>
    </lineage>
</organism>
<keyword evidence="1" id="KW-0812">Transmembrane</keyword>
<dbReference type="AlphaFoldDB" id="A0A7X6N0P3"/>
<feature type="transmembrane region" description="Helical" evidence="1">
    <location>
        <begin position="56"/>
        <end position="73"/>
    </location>
</feature>
<proteinExistence type="predicted"/>
<keyword evidence="1" id="KW-0472">Membrane</keyword>
<gene>
    <name evidence="2" type="ORF">HF964_01925</name>
</gene>
<keyword evidence="1" id="KW-1133">Transmembrane helix</keyword>
<reference evidence="2 3" key="1">
    <citation type="submission" date="2020-04" db="EMBL/GenBank/DDBJ databases">
        <title>MicrobeNet Type strains.</title>
        <authorList>
            <person name="Nicholson A.C."/>
        </authorList>
    </citation>
    <scope>NUCLEOTIDE SEQUENCE [LARGE SCALE GENOMIC DNA]</scope>
    <source>
        <strain evidence="2 3">CCUG 61472</strain>
    </source>
</reference>
<comment type="caution">
    <text evidence="2">The sequence shown here is derived from an EMBL/GenBank/DDBJ whole genome shotgun (WGS) entry which is preliminary data.</text>
</comment>
<protein>
    <submittedName>
        <fullName evidence="2">Uncharacterized protein</fullName>
    </submittedName>
</protein>
<feature type="transmembrane region" description="Helical" evidence="1">
    <location>
        <begin position="31"/>
        <end position="50"/>
    </location>
</feature>